<dbReference type="SMART" id="SM00530">
    <property type="entry name" value="HTH_XRE"/>
    <property type="match status" value="2"/>
</dbReference>
<dbReference type="CDD" id="cd00093">
    <property type="entry name" value="HTH_XRE"/>
    <property type="match status" value="1"/>
</dbReference>
<organism evidence="2">
    <name type="scientific">Podoviridae sp. ctZih56</name>
    <dbReference type="NCBI Taxonomy" id="2827741"/>
    <lineage>
        <taxon>Viruses</taxon>
        <taxon>Duplodnaviria</taxon>
        <taxon>Heunggongvirae</taxon>
        <taxon>Uroviricota</taxon>
        <taxon>Caudoviricetes</taxon>
    </lineage>
</organism>
<accession>A0A8S5SGA0</accession>
<dbReference type="GO" id="GO:0003677">
    <property type="term" value="F:DNA binding"/>
    <property type="evidence" value="ECO:0007669"/>
    <property type="project" value="InterPro"/>
</dbReference>
<dbReference type="Gene3D" id="1.10.260.40">
    <property type="entry name" value="lambda repressor-like DNA-binding domains"/>
    <property type="match status" value="1"/>
</dbReference>
<dbReference type="EMBL" id="BK032586">
    <property type="protein sequence ID" value="DAF49679.1"/>
    <property type="molecule type" value="Genomic_DNA"/>
</dbReference>
<dbReference type="InterPro" id="IPR001387">
    <property type="entry name" value="Cro/C1-type_HTH"/>
</dbReference>
<feature type="domain" description="HTH cro/C1-type" evidence="1">
    <location>
        <begin position="65"/>
        <end position="120"/>
    </location>
</feature>
<name>A0A8S5SGA0_9CAUD</name>
<proteinExistence type="predicted"/>
<dbReference type="SUPFAM" id="SSF47413">
    <property type="entry name" value="lambda repressor-like DNA-binding domains"/>
    <property type="match status" value="2"/>
</dbReference>
<feature type="domain" description="HTH cro/C1-type" evidence="1">
    <location>
        <begin position="2"/>
        <end position="57"/>
    </location>
</feature>
<reference evidence="2" key="1">
    <citation type="journal article" date="2021" name="Proc. Natl. Acad. Sci. U.S.A.">
        <title>A Catalog of Tens of Thousands of Viruses from Human Metagenomes Reveals Hidden Associations with Chronic Diseases.</title>
        <authorList>
            <person name="Tisza M.J."/>
            <person name="Buck C.B."/>
        </authorList>
    </citation>
    <scope>NUCLEOTIDE SEQUENCE</scope>
    <source>
        <strain evidence="2">CtZih56</strain>
    </source>
</reference>
<dbReference type="InterPro" id="IPR010982">
    <property type="entry name" value="Lambda_DNA-bd_dom_sf"/>
</dbReference>
<evidence type="ECO:0000259" key="1">
    <source>
        <dbReference type="SMART" id="SM00530"/>
    </source>
</evidence>
<sequence>MTLAERRVAAGITRAKAAYTLHLSMSELDRIESMAQEATPRQALCMAKMYGCKPEELELGLDPYSLHGWRVYHGVGITAMAALVKVTSDKIKDWEDGLRTPSDAEIVRISGVTEIPIPSLMEAEGWWEDDGKKEETHGT</sequence>
<evidence type="ECO:0000313" key="2">
    <source>
        <dbReference type="EMBL" id="DAF49679.1"/>
    </source>
</evidence>
<protein>
    <submittedName>
        <fullName evidence="2">Helix-turn-helix XRE-family like protein</fullName>
    </submittedName>
</protein>